<evidence type="ECO:0000256" key="9">
    <source>
        <dbReference type="SAM" id="MobiDB-lite"/>
    </source>
</evidence>
<feature type="binding site" evidence="7">
    <location>
        <position position="99"/>
    </location>
    <ligand>
        <name>substrate</name>
    </ligand>
</feature>
<name>A0ABS3I4F6_9MICO</name>
<evidence type="ECO:0000256" key="1">
    <source>
        <dbReference type="ARBA" id="ARBA00008023"/>
    </source>
</evidence>
<accession>A0ABS3I4F6</accession>
<dbReference type="NCBIfam" id="TIGR00042">
    <property type="entry name" value="RdgB/HAM1 family non-canonical purine NTP pyrophosphatase"/>
    <property type="match status" value="1"/>
</dbReference>
<feature type="active site" description="Proton acceptor" evidence="7">
    <location>
        <position position="98"/>
    </location>
</feature>
<dbReference type="EMBL" id="JAFMPK010000019">
    <property type="protein sequence ID" value="MBO0607872.1"/>
    <property type="molecule type" value="Genomic_DNA"/>
</dbReference>
<comment type="similarity">
    <text evidence="1 7 8">Belongs to the HAM1 NTPase family.</text>
</comment>
<gene>
    <name evidence="10" type="primary">rdgB</name>
    <name evidence="10" type="ORF">J0911_02380</name>
</gene>
<comment type="catalytic activity">
    <reaction evidence="7">
        <text>XTP + H2O = XMP + diphosphate + H(+)</text>
        <dbReference type="Rhea" id="RHEA:28610"/>
        <dbReference type="ChEBI" id="CHEBI:15377"/>
        <dbReference type="ChEBI" id="CHEBI:15378"/>
        <dbReference type="ChEBI" id="CHEBI:33019"/>
        <dbReference type="ChEBI" id="CHEBI:57464"/>
        <dbReference type="ChEBI" id="CHEBI:61314"/>
        <dbReference type="EC" id="3.6.1.66"/>
    </reaction>
</comment>
<dbReference type="InterPro" id="IPR029001">
    <property type="entry name" value="ITPase-like_fam"/>
</dbReference>
<feature type="binding site" evidence="7">
    <location>
        <position position="213"/>
    </location>
    <ligand>
        <name>substrate</name>
    </ligand>
</feature>
<sequence length="237" mass="24299">MTGQDTSGTAPADGTPRTAVRTPPGARLVIATHNRKKLAELRTILAEAGVDLPSGGLVTSGEIGAPEPVEDGVTFEANALLKARAVCEATGLAAVADDSGLAVDVLGGAPGIFSARWAGRHGDDQANLDLLLAQLADVRPEHRAAGFVCAAALVTPDGTEEVRTGEMRGFLTQAPRGTNGFGYDPVLVPDRQSPSAEGTPGTRTAAELDPAQKNAISHRGRAFRALAPLVVRALGES</sequence>
<keyword evidence="5 7" id="KW-0460">Magnesium</keyword>
<comment type="cofactor">
    <cofactor evidence="7">
        <name>Mg(2+)</name>
        <dbReference type="ChEBI" id="CHEBI:18420"/>
    </cofactor>
    <text evidence="7">Binds 1 Mg(2+) ion per subunit.</text>
</comment>
<dbReference type="SUPFAM" id="SSF52972">
    <property type="entry name" value="ITPase-like"/>
    <property type="match status" value="1"/>
</dbReference>
<evidence type="ECO:0000256" key="2">
    <source>
        <dbReference type="ARBA" id="ARBA00022723"/>
    </source>
</evidence>
<comment type="subunit">
    <text evidence="7">Homodimer.</text>
</comment>
<protein>
    <recommendedName>
        <fullName evidence="7">dITP/XTP pyrophosphatase</fullName>
        <ecNumber evidence="7">3.6.1.66</ecNumber>
    </recommendedName>
    <alternativeName>
        <fullName evidence="7">Non-canonical purine NTP pyrophosphatase</fullName>
    </alternativeName>
    <alternativeName>
        <fullName evidence="7">Non-standard purine NTP pyrophosphatase</fullName>
    </alternativeName>
    <alternativeName>
        <fullName evidence="7">Nucleoside-triphosphate diphosphatase</fullName>
    </alternativeName>
    <alternativeName>
        <fullName evidence="7">Nucleoside-triphosphate pyrophosphatase</fullName>
        <shortName evidence="7">NTPase</shortName>
    </alternativeName>
</protein>
<evidence type="ECO:0000256" key="5">
    <source>
        <dbReference type="ARBA" id="ARBA00022842"/>
    </source>
</evidence>
<evidence type="ECO:0000256" key="3">
    <source>
        <dbReference type="ARBA" id="ARBA00022741"/>
    </source>
</evidence>
<keyword evidence="4 7" id="KW-0378">Hydrolase</keyword>
<reference evidence="11" key="2">
    <citation type="submission" date="2023-07" db="EMBL/GenBank/DDBJ databases">
        <title>Myceligenerans salitolerans sp. nov., a halotolerant actinomycete isolated from a salt lake in Xinjiang, China.</title>
        <authorList>
            <person name="Guan T."/>
        </authorList>
    </citation>
    <scope>NUCLEOTIDE SEQUENCE [LARGE SCALE GENOMIC DNA]</scope>
    <source>
        <strain evidence="11">XHU 5031</strain>
    </source>
</reference>
<feature type="binding site" evidence="7">
    <location>
        <begin position="181"/>
        <end position="184"/>
    </location>
    <ligand>
        <name>substrate</name>
    </ligand>
</feature>
<dbReference type="CDD" id="cd00515">
    <property type="entry name" value="HAM1"/>
    <property type="match status" value="1"/>
</dbReference>
<dbReference type="Gene3D" id="3.90.950.10">
    <property type="match status" value="1"/>
</dbReference>
<evidence type="ECO:0000313" key="10">
    <source>
        <dbReference type="EMBL" id="MBO0607872.1"/>
    </source>
</evidence>
<evidence type="ECO:0000313" key="11">
    <source>
        <dbReference type="Proteomes" id="UP000664617"/>
    </source>
</evidence>
<dbReference type="HAMAP" id="MF_01405">
    <property type="entry name" value="Non_canon_purine_NTPase"/>
    <property type="match status" value="1"/>
</dbReference>
<feature type="binding site" evidence="7">
    <location>
        <begin position="32"/>
        <end position="37"/>
    </location>
    <ligand>
        <name>substrate</name>
    </ligand>
</feature>
<dbReference type="PANTHER" id="PTHR11067:SF9">
    <property type="entry name" value="INOSINE TRIPHOSPHATE PYROPHOSPHATASE"/>
    <property type="match status" value="1"/>
</dbReference>
<keyword evidence="2 7" id="KW-0479">Metal-binding</keyword>
<comment type="catalytic activity">
    <reaction evidence="7">
        <text>ITP + H2O = IMP + diphosphate + H(+)</text>
        <dbReference type="Rhea" id="RHEA:29399"/>
        <dbReference type="ChEBI" id="CHEBI:15377"/>
        <dbReference type="ChEBI" id="CHEBI:15378"/>
        <dbReference type="ChEBI" id="CHEBI:33019"/>
        <dbReference type="ChEBI" id="CHEBI:58053"/>
        <dbReference type="ChEBI" id="CHEBI:61402"/>
        <dbReference type="EC" id="3.6.1.66"/>
    </reaction>
</comment>
<comment type="catalytic activity">
    <reaction evidence="7">
        <text>dITP + H2O = dIMP + diphosphate + H(+)</text>
        <dbReference type="Rhea" id="RHEA:28342"/>
        <dbReference type="ChEBI" id="CHEBI:15377"/>
        <dbReference type="ChEBI" id="CHEBI:15378"/>
        <dbReference type="ChEBI" id="CHEBI:33019"/>
        <dbReference type="ChEBI" id="CHEBI:61194"/>
        <dbReference type="ChEBI" id="CHEBI:61382"/>
        <dbReference type="EC" id="3.6.1.66"/>
    </reaction>
</comment>
<evidence type="ECO:0000256" key="7">
    <source>
        <dbReference type="HAMAP-Rule" id="MF_01405"/>
    </source>
</evidence>
<dbReference type="EC" id="3.6.1.66" evidence="7"/>
<feature type="region of interest" description="Disordered" evidence="9">
    <location>
        <begin position="1"/>
        <end position="25"/>
    </location>
</feature>
<keyword evidence="11" id="KW-1185">Reference proteome</keyword>
<proteinExistence type="inferred from homology"/>
<evidence type="ECO:0000256" key="6">
    <source>
        <dbReference type="ARBA" id="ARBA00023080"/>
    </source>
</evidence>
<dbReference type="PANTHER" id="PTHR11067">
    <property type="entry name" value="INOSINE TRIPHOSPHATE PYROPHOSPHATASE/HAM1 PROTEIN"/>
    <property type="match status" value="1"/>
</dbReference>
<keyword evidence="6 7" id="KW-0546">Nucleotide metabolism</keyword>
<organism evidence="10 11">
    <name type="scientific">Myceligenerans salitolerans</name>
    <dbReference type="NCBI Taxonomy" id="1230528"/>
    <lineage>
        <taxon>Bacteria</taxon>
        <taxon>Bacillati</taxon>
        <taxon>Actinomycetota</taxon>
        <taxon>Actinomycetes</taxon>
        <taxon>Micrococcales</taxon>
        <taxon>Promicromonosporaceae</taxon>
        <taxon>Myceligenerans</taxon>
    </lineage>
</organism>
<comment type="function">
    <text evidence="7">Pyrophosphatase that catalyzes the hydrolysis of nucleoside triphosphates to their monophosphate derivatives, with a high preference for the non-canonical purine nucleotides XTP (xanthosine triphosphate), dITP (deoxyinosine triphosphate) and ITP. Seems to function as a house-cleaning enzyme that removes non-canonical purine nucleotides from the nucleotide pool, thus preventing their incorporation into DNA/RNA and avoiding chromosomal lesions.</text>
</comment>
<dbReference type="InterPro" id="IPR020922">
    <property type="entry name" value="dITP/XTP_pyrophosphatase"/>
</dbReference>
<feature type="binding site" evidence="7">
    <location>
        <begin position="218"/>
        <end position="219"/>
    </location>
    <ligand>
        <name>substrate</name>
    </ligand>
</feature>
<dbReference type="Proteomes" id="UP000664617">
    <property type="component" value="Unassembled WGS sequence"/>
</dbReference>
<dbReference type="Pfam" id="PF01725">
    <property type="entry name" value="Ham1p_like"/>
    <property type="match status" value="1"/>
</dbReference>
<keyword evidence="3 7" id="KW-0547">Nucleotide-binding</keyword>
<reference evidence="10 11" key="1">
    <citation type="submission" date="2021-03" db="EMBL/GenBank/DDBJ databases">
        <authorList>
            <person name="Xin L."/>
        </authorList>
    </citation>
    <scope>NUCLEOTIDE SEQUENCE [LARGE SCALE GENOMIC DNA]</scope>
    <source>
        <strain evidence="10 11">XHU 5031</strain>
    </source>
</reference>
<dbReference type="InterPro" id="IPR002637">
    <property type="entry name" value="RdgB/HAM1"/>
</dbReference>
<comment type="caution">
    <text evidence="7">Lacks conserved residue(s) required for the propagation of feature annotation.</text>
</comment>
<feature type="region of interest" description="Disordered" evidence="9">
    <location>
        <begin position="189"/>
        <end position="208"/>
    </location>
</feature>
<comment type="caution">
    <text evidence="10">The sequence shown here is derived from an EMBL/GenBank/DDBJ whole genome shotgun (WGS) entry which is preliminary data.</text>
</comment>
<feature type="binding site" evidence="7">
    <location>
        <position position="98"/>
    </location>
    <ligand>
        <name>Mg(2+)</name>
        <dbReference type="ChEBI" id="CHEBI:18420"/>
    </ligand>
</feature>
<evidence type="ECO:0000256" key="4">
    <source>
        <dbReference type="ARBA" id="ARBA00022801"/>
    </source>
</evidence>
<evidence type="ECO:0000256" key="8">
    <source>
        <dbReference type="RuleBase" id="RU003781"/>
    </source>
</evidence>